<proteinExistence type="predicted"/>
<protein>
    <submittedName>
        <fullName evidence="1">Uncharacterized protein</fullName>
    </submittedName>
</protein>
<dbReference type="EMBL" id="ASGP02000007">
    <property type="protein sequence ID" value="KAH9497683.1"/>
    <property type="molecule type" value="Genomic_DNA"/>
</dbReference>
<reference evidence="1" key="2">
    <citation type="journal article" date="2022" name="Res Sq">
        <title>Comparative Genomics Reveals Insights into the Divergent Evolution of Astigmatic Mites and Household Pest Adaptations.</title>
        <authorList>
            <person name="Xiong Q."/>
            <person name="Wan A.T.-Y."/>
            <person name="Liu X.-Y."/>
            <person name="Fung C.S.-H."/>
            <person name="Xiao X."/>
            <person name="Malainual N."/>
            <person name="Hou J."/>
            <person name="Wang L."/>
            <person name="Wang M."/>
            <person name="Yang K."/>
            <person name="Cui Y."/>
            <person name="Leung E."/>
            <person name="Nong W."/>
            <person name="Shin S.-K."/>
            <person name="Au S."/>
            <person name="Jeong K.Y."/>
            <person name="Chew F.T."/>
            <person name="Hui J."/>
            <person name="Leung T.F."/>
            <person name="Tungtrongchitr A."/>
            <person name="Zhong N."/>
            <person name="Liu Z."/>
            <person name="Tsui S."/>
        </authorList>
    </citation>
    <scope>NUCLEOTIDE SEQUENCE</scope>
    <source>
        <strain evidence="1">Derf</strain>
        <tissue evidence="1">Whole organism</tissue>
    </source>
</reference>
<organism evidence="1 2">
    <name type="scientific">Dermatophagoides farinae</name>
    <name type="common">American house dust mite</name>
    <dbReference type="NCBI Taxonomy" id="6954"/>
    <lineage>
        <taxon>Eukaryota</taxon>
        <taxon>Metazoa</taxon>
        <taxon>Ecdysozoa</taxon>
        <taxon>Arthropoda</taxon>
        <taxon>Chelicerata</taxon>
        <taxon>Arachnida</taxon>
        <taxon>Acari</taxon>
        <taxon>Acariformes</taxon>
        <taxon>Sarcoptiformes</taxon>
        <taxon>Astigmata</taxon>
        <taxon>Psoroptidia</taxon>
        <taxon>Analgoidea</taxon>
        <taxon>Pyroglyphidae</taxon>
        <taxon>Dermatophagoidinae</taxon>
        <taxon>Dermatophagoides</taxon>
    </lineage>
</organism>
<gene>
    <name evidence="1" type="ORF">DERF_013649</name>
</gene>
<accession>A0A922KYW3</accession>
<name>A0A922KYW3_DERFA</name>
<reference evidence="1" key="1">
    <citation type="submission" date="2013-05" db="EMBL/GenBank/DDBJ databases">
        <authorList>
            <person name="Yim A.K.Y."/>
            <person name="Chan T.F."/>
            <person name="Ji K.M."/>
            <person name="Liu X.Y."/>
            <person name="Zhou J.W."/>
            <person name="Li R.Q."/>
            <person name="Yang K.Y."/>
            <person name="Li J."/>
            <person name="Li M."/>
            <person name="Law P.T.W."/>
            <person name="Wu Y.L."/>
            <person name="Cai Z.L."/>
            <person name="Qin H."/>
            <person name="Bao Y."/>
            <person name="Leung R.K.K."/>
            <person name="Ng P.K.S."/>
            <person name="Zou J."/>
            <person name="Zhong X.J."/>
            <person name="Ran P.X."/>
            <person name="Zhong N.S."/>
            <person name="Liu Z.G."/>
            <person name="Tsui S.K.W."/>
        </authorList>
    </citation>
    <scope>NUCLEOTIDE SEQUENCE</scope>
    <source>
        <strain evidence="1">Derf</strain>
        <tissue evidence="1">Whole organism</tissue>
    </source>
</reference>
<dbReference type="Proteomes" id="UP000790347">
    <property type="component" value="Unassembled WGS sequence"/>
</dbReference>
<dbReference type="AlphaFoldDB" id="A0A922KYW3"/>
<sequence>MENLEWRQLMSDIYLLNTINLLLNCVATYEPLFHFIFSLTEPVQRSHHHQHNRHSLRASTLTY</sequence>
<evidence type="ECO:0000313" key="2">
    <source>
        <dbReference type="Proteomes" id="UP000790347"/>
    </source>
</evidence>
<keyword evidence="2" id="KW-1185">Reference proteome</keyword>
<comment type="caution">
    <text evidence="1">The sequence shown here is derived from an EMBL/GenBank/DDBJ whole genome shotgun (WGS) entry which is preliminary data.</text>
</comment>
<evidence type="ECO:0000313" key="1">
    <source>
        <dbReference type="EMBL" id="KAH9497683.1"/>
    </source>
</evidence>